<dbReference type="EMBL" id="UFQT01000376">
    <property type="protein sequence ID" value="SSX23722.1"/>
    <property type="molecule type" value="Genomic_DNA"/>
</dbReference>
<dbReference type="PANTHER" id="PTHR22198:SF1">
    <property type="entry name" value="FERM DOMAIN-CONTAINING PROTEIN"/>
    <property type="match status" value="1"/>
</dbReference>
<protein>
    <submittedName>
        <fullName evidence="3">CSON009483 protein</fullName>
    </submittedName>
</protein>
<name>A0A336M0G6_CULSO</name>
<feature type="compositionally biased region" description="Gly residues" evidence="1">
    <location>
        <begin position="11"/>
        <end position="24"/>
    </location>
</feature>
<feature type="region of interest" description="Disordered" evidence="1">
    <location>
        <begin position="1"/>
        <end position="40"/>
    </location>
</feature>
<evidence type="ECO:0000313" key="3">
    <source>
        <dbReference type="EMBL" id="SSX23722.1"/>
    </source>
</evidence>
<proteinExistence type="predicted"/>
<sequence length="439" mass="48847">MNLMFRKNFRDGGGGGSKSTGGGLKTKKTYQGKRSRDMGMSNPDDYHFRTHIFFSATKSGGFGYQDTVEEKCGPLAGVLENYSADTTTHQCEYDAPQPLVDRRTSDHVAMLSDFKWANNRRSQTPLFDAARQVNVGGGSNGNKSTGFVSSRSEPISLTQLEKDCFIIPIHSIDRFLPAGVPLPPPIDSTDSKQGPLNVLEVSDPKLCVLAHLMSSYEPIEPILESPLSHPIIKQRIAASELLHEIQQGNNALGGMLLANMERTAEFPFISYYVINTQQTDPNNFYTGVRIKSLAKFEPKVTRYTAAHTLDLYSEVASICRPPLCFSQNELGNFKKSLTPSTGYIISVFKVFEGDDGERFERNWLFWTGARSMYRYLPRSVNLRKITLHKSASAKGDKMYLLVCECADLLKNLSGAAVLIPTLRSRLCGYTGLYKPIQTF</sequence>
<accession>A0A336M0G6</accession>
<dbReference type="PANTHER" id="PTHR22198">
    <property type="entry name" value="FERM DOMAIN-CONTAINING PROTEIN"/>
    <property type="match status" value="1"/>
</dbReference>
<dbReference type="AlphaFoldDB" id="A0A336M0G6"/>
<feature type="domain" description="DUF7153" evidence="2">
    <location>
        <begin position="253"/>
        <end position="434"/>
    </location>
</feature>
<reference evidence="3" key="1">
    <citation type="submission" date="2018-07" db="EMBL/GenBank/DDBJ databases">
        <authorList>
            <person name="Quirk P.G."/>
            <person name="Krulwich T.A."/>
        </authorList>
    </citation>
    <scope>NUCLEOTIDE SEQUENCE</scope>
</reference>
<evidence type="ECO:0000256" key="1">
    <source>
        <dbReference type="SAM" id="MobiDB-lite"/>
    </source>
</evidence>
<gene>
    <name evidence="3" type="primary">CSON009483</name>
</gene>
<dbReference type="VEuPathDB" id="VectorBase:CSON009483"/>
<dbReference type="Pfam" id="PF23672">
    <property type="entry name" value="DUF7153"/>
    <property type="match status" value="1"/>
</dbReference>
<organism evidence="3">
    <name type="scientific">Culicoides sonorensis</name>
    <name type="common">Biting midge</name>
    <dbReference type="NCBI Taxonomy" id="179676"/>
    <lineage>
        <taxon>Eukaryota</taxon>
        <taxon>Metazoa</taxon>
        <taxon>Ecdysozoa</taxon>
        <taxon>Arthropoda</taxon>
        <taxon>Hexapoda</taxon>
        <taxon>Insecta</taxon>
        <taxon>Pterygota</taxon>
        <taxon>Neoptera</taxon>
        <taxon>Endopterygota</taxon>
        <taxon>Diptera</taxon>
        <taxon>Nematocera</taxon>
        <taxon>Chironomoidea</taxon>
        <taxon>Ceratopogonidae</taxon>
        <taxon>Ceratopogoninae</taxon>
        <taxon>Culicoides</taxon>
        <taxon>Monoculicoides</taxon>
    </lineage>
</organism>
<dbReference type="InterPro" id="IPR055577">
    <property type="entry name" value="DUF7153"/>
</dbReference>
<dbReference type="OMA" id="MRWNSNG"/>
<evidence type="ECO:0000259" key="2">
    <source>
        <dbReference type="Pfam" id="PF23672"/>
    </source>
</evidence>